<dbReference type="PANTHER" id="PTHR12684">
    <property type="entry name" value="PUTATIVE PHOSPHOTRANSFERASE"/>
    <property type="match status" value="1"/>
</dbReference>
<dbReference type="InterPro" id="IPR022928">
    <property type="entry name" value="RNA_2'-PTrans_KptA"/>
</dbReference>
<comment type="function">
    <text evidence="4 5">Removes the 2'-phosphate from RNA via an intermediate in which the phosphate is ADP-ribosylated by NAD followed by a presumed transesterification to release the RNA and generate ADP-ribose 1''-2''-cyclic phosphate (APPR&gt;P). May function as an ADP-ribosylase.</text>
</comment>
<proteinExistence type="inferred from homology"/>
<keyword evidence="7" id="KW-1185">Reference proteome</keyword>
<evidence type="ECO:0000256" key="4">
    <source>
        <dbReference type="ARBA" id="ARBA00025212"/>
    </source>
</evidence>
<keyword evidence="3 5" id="KW-0520">NAD</keyword>
<dbReference type="PANTHER" id="PTHR12684:SF2">
    <property type="entry name" value="TRNA 2'-PHOSPHOTRANSFERASE 1"/>
    <property type="match status" value="1"/>
</dbReference>
<evidence type="ECO:0000256" key="2">
    <source>
        <dbReference type="ARBA" id="ARBA00022679"/>
    </source>
</evidence>
<dbReference type="EC" id="2.7.1.-" evidence="5"/>
<dbReference type="Proteomes" id="UP000318538">
    <property type="component" value="Chromosome"/>
</dbReference>
<dbReference type="GO" id="GO:0006388">
    <property type="term" value="P:tRNA splicing, via endonucleolytic cleavage and ligation"/>
    <property type="evidence" value="ECO:0007669"/>
    <property type="project" value="UniProtKB-UniRule"/>
</dbReference>
<dbReference type="AlphaFoldDB" id="A0A517NJC5"/>
<dbReference type="InterPro" id="IPR002745">
    <property type="entry name" value="Ptrans_KptA/Tpt1"/>
</dbReference>
<dbReference type="GO" id="GO:0000215">
    <property type="term" value="F:tRNA 2'-phosphotransferase activity"/>
    <property type="evidence" value="ECO:0007669"/>
    <property type="project" value="TreeGrafter"/>
</dbReference>
<reference evidence="6 7" key="1">
    <citation type="submission" date="2019-02" db="EMBL/GenBank/DDBJ databases">
        <title>Deep-cultivation of Planctomycetes and their phenomic and genomic characterization uncovers novel biology.</title>
        <authorList>
            <person name="Wiegand S."/>
            <person name="Jogler M."/>
            <person name="Boedeker C."/>
            <person name="Pinto D."/>
            <person name="Vollmers J."/>
            <person name="Rivas-Marin E."/>
            <person name="Kohn T."/>
            <person name="Peeters S.H."/>
            <person name="Heuer A."/>
            <person name="Rast P."/>
            <person name="Oberbeckmann S."/>
            <person name="Bunk B."/>
            <person name="Jeske O."/>
            <person name="Meyerdierks A."/>
            <person name="Storesund J.E."/>
            <person name="Kallscheuer N."/>
            <person name="Luecker S."/>
            <person name="Lage O.M."/>
            <person name="Pohl T."/>
            <person name="Merkel B.J."/>
            <person name="Hornburger P."/>
            <person name="Mueller R.-W."/>
            <person name="Bruemmer F."/>
            <person name="Labrenz M."/>
            <person name="Spormann A.M."/>
            <person name="Op den Camp H."/>
            <person name="Overmann J."/>
            <person name="Amann R."/>
            <person name="Jetten M.S.M."/>
            <person name="Mascher T."/>
            <person name="Medema M.H."/>
            <person name="Devos D.P."/>
            <person name="Kaster A.-K."/>
            <person name="Ovreas L."/>
            <person name="Rohde M."/>
            <person name="Galperin M.Y."/>
            <person name="Jogler C."/>
        </authorList>
    </citation>
    <scope>NUCLEOTIDE SEQUENCE [LARGE SCALE GENOMIC DNA]</scope>
    <source>
        <strain evidence="6 7">K22_7</strain>
    </source>
</reference>
<dbReference type="NCBIfam" id="NF002014">
    <property type="entry name" value="PRK00819.1-4"/>
    <property type="match status" value="1"/>
</dbReference>
<keyword evidence="2 5" id="KW-0808">Transferase</keyword>
<dbReference type="InterPro" id="IPR042081">
    <property type="entry name" value="RNA_2'-PTrans_C"/>
</dbReference>
<dbReference type="KEGG" id="rlc:K227x_56620"/>
<evidence type="ECO:0000256" key="1">
    <source>
        <dbReference type="ARBA" id="ARBA00009836"/>
    </source>
</evidence>
<evidence type="ECO:0000256" key="3">
    <source>
        <dbReference type="ARBA" id="ARBA00023027"/>
    </source>
</evidence>
<dbReference type="HAMAP" id="MF_00299">
    <property type="entry name" value="KptA"/>
    <property type="match status" value="1"/>
</dbReference>
<dbReference type="Gene3D" id="3.20.170.30">
    <property type="match status" value="1"/>
</dbReference>
<gene>
    <name evidence="5" type="primary">kptA</name>
    <name evidence="6" type="ORF">K227x_56620</name>
</gene>
<dbReference type="GO" id="GO:0003950">
    <property type="term" value="F:NAD+ poly-ADP-ribosyltransferase activity"/>
    <property type="evidence" value="ECO:0007669"/>
    <property type="project" value="InterPro"/>
</dbReference>
<evidence type="ECO:0000256" key="5">
    <source>
        <dbReference type="HAMAP-Rule" id="MF_00299"/>
    </source>
</evidence>
<organism evidence="6 7">
    <name type="scientific">Rubripirellula lacrimiformis</name>
    <dbReference type="NCBI Taxonomy" id="1930273"/>
    <lineage>
        <taxon>Bacteria</taxon>
        <taxon>Pseudomonadati</taxon>
        <taxon>Planctomycetota</taxon>
        <taxon>Planctomycetia</taxon>
        <taxon>Pirellulales</taxon>
        <taxon>Pirellulaceae</taxon>
        <taxon>Rubripirellula</taxon>
    </lineage>
</organism>
<comment type="similarity">
    <text evidence="1 5">Belongs to the KptA/TPT1 family.</text>
</comment>
<evidence type="ECO:0000313" key="7">
    <source>
        <dbReference type="Proteomes" id="UP000318538"/>
    </source>
</evidence>
<dbReference type="Pfam" id="PF01885">
    <property type="entry name" value="PTS_2-RNA"/>
    <property type="match status" value="1"/>
</dbReference>
<dbReference type="EMBL" id="CP036525">
    <property type="protein sequence ID" value="QDT07236.1"/>
    <property type="molecule type" value="Genomic_DNA"/>
</dbReference>
<evidence type="ECO:0000313" key="6">
    <source>
        <dbReference type="EMBL" id="QDT07236.1"/>
    </source>
</evidence>
<dbReference type="InterPro" id="IPR042080">
    <property type="entry name" value="RNA_2'-PTrans_N"/>
</dbReference>
<accession>A0A517NJC5</accession>
<dbReference type="Gene3D" id="1.10.10.970">
    <property type="entry name" value="RNA 2'-phosphotransferase, Tpt1/KptA family, N-terminal domain"/>
    <property type="match status" value="1"/>
</dbReference>
<protein>
    <recommendedName>
        <fullName evidence="5">Probable RNA 2'-phosphotransferase</fullName>
        <ecNumber evidence="5">2.7.1.-</ecNumber>
    </recommendedName>
</protein>
<name>A0A517NJC5_9BACT</name>
<sequence length="220" mass="23949">MVCGLLDVLRFRGTLQSDPRNRGAPSVSGTIAIMKTDPKLVSTSKFLSLVLRHQPEVVGMSLDDEGWLDIDELIANSNKHGKPLTIEALHEVVATNDKKRFALSEDGLRIRASQGHSVSGVDLKLDEKTPPDSLYHGTIAPFIHSIQAHGLQKRSRNHVHLSADQTTAIKVGARRGKPVILCVAAGVMHQDGHLFYLSANGVWLVDAVPTGYLSFPKDLP</sequence>
<dbReference type="SUPFAM" id="SSF56399">
    <property type="entry name" value="ADP-ribosylation"/>
    <property type="match status" value="1"/>
</dbReference>